<protein>
    <recommendedName>
        <fullName evidence="3">FAD/NAD(P)-binding domain-containing protein</fullName>
    </recommendedName>
</protein>
<dbReference type="SUPFAM" id="SSF51905">
    <property type="entry name" value="FAD/NAD(P)-binding domain"/>
    <property type="match status" value="1"/>
</dbReference>
<dbReference type="GO" id="GO:0016491">
    <property type="term" value="F:oxidoreductase activity"/>
    <property type="evidence" value="ECO:0007669"/>
    <property type="project" value="TreeGrafter"/>
</dbReference>
<dbReference type="InterPro" id="IPR036188">
    <property type="entry name" value="FAD/NAD-bd_sf"/>
</dbReference>
<proteinExistence type="predicted"/>
<organism evidence="1 2">
    <name type="scientific">Papiliotrema laurentii</name>
    <name type="common">Cryptococcus laurentii</name>
    <dbReference type="NCBI Taxonomy" id="5418"/>
    <lineage>
        <taxon>Eukaryota</taxon>
        <taxon>Fungi</taxon>
        <taxon>Dikarya</taxon>
        <taxon>Basidiomycota</taxon>
        <taxon>Agaricomycotina</taxon>
        <taxon>Tremellomycetes</taxon>
        <taxon>Tremellales</taxon>
        <taxon>Rhynchogastremaceae</taxon>
        <taxon>Papiliotrema</taxon>
    </lineage>
</organism>
<sequence>MTSSRPKRVLVVGAGAAGMSCADSLANHPDKFKVTLIDAQGYCGGQAFSIPIDKQKYGSEWMNQGVQGGSYIYQHTFHHFQKMGYEARPVDLQVSFGKDDKFWTNLFPTELVKNHAKDIKRFQTAIRWMRRLEVIFALIPIKISLKLWGLSDEFINYMILPSLALFLGTGNATPDLPSVMMERLYTSPTYGMWYPIDEKSLSSNLPPMVVFPESSAFYTKWKEDLEKRGVSVRLNTELLQIVSRSPTVRTVLQPRRQAEDLHNPSFEDRDLTPHEEEFDEIVLCVLADTAKRILQKEARGVESWVLGRTTWSDDVTVTHSDIDYIKKWYTIEFDKDQAVSQLGDRDESERVKKGEQEFQPMYLIKETPADPRKLEMCFDCSAFQYQLDKDKGLDDHVFQTIFLNKKHQETWSKSEIKQDKIIREDWWHQLCHSWTHYAFVVPFVWLLNRNSRHTTYAAAWTLVNAHEVAIISGQAAAYKLGASYPRDLYENDFAKLCFSLYLFLAHGLFLKKSRVE</sequence>
<dbReference type="AlphaFoldDB" id="A0AAD9CUJ0"/>
<dbReference type="PANTHER" id="PTHR42923:SF20">
    <property type="entry name" value="FLAVIN-CONTAINING AMINE OXIDASEDEHYDROGENASE"/>
    <property type="match status" value="1"/>
</dbReference>
<dbReference type="PRINTS" id="PR00419">
    <property type="entry name" value="ADXRDTASE"/>
</dbReference>
<dbReference type="Pfam" id="PF13450">
    <property type="entry name" value="NAD_binding_8"/>
    <property type="match status" value="1"/>
</dbReference>
<dbReference type="EMBL" id="JAODAN010000012">
    <property type="protein sequence ID" value="KAK1920775.1"/>
    <property type="molecule type" value="Genomic_DNA"/>
</dbReference>
<dbReference type="PROSITE" id="PS51257">
    <property type="entry name" value="PROKAR_LIPOPROTEIN"/>
    <property type="match status" value="1"/>
</dbReference>
<reference evidence="1" key="1">
    <citation type="submission" date="2023-02" db="EMBL/GenBank/DDBJ databases">
        <title>Identification and recombinant expression of a fungal hydrolase from Papiliotrema laurentii that hydrolyzes apple cutin and clears colloidal polyester polyurethane.</title>
        <authorList>
            <consortium name="DOE Joint Genome Institute"/>
            <person name="Roman V.A."/>
            <person name="Bojanowski C."/>
            <person name="Crable B.R."/>
            <person name="Wagner D.N."/>
            <person name="Hung C.S."/>
            <person name="Nadeau L.J."/>
            <person name="Schratz L."/>
            <person name="Haridas S."/>
            <person name="Pangilinan J."/>
            <person name="Lipzen A."/>
            <person name="Na H."/>
            <person name="Yan M."/>
            <person name="Ng V."/>
            <person name="Grigoriev I.V."/>
            <person name="Spatafora J.W."/>
            <person name="Barlow D."/>
            <person name="Biffinger J."/>
            <person name="Kelley-Loughnane N."/>
            <person name="Varaljay V.A."/>
            <person name="Crookes-Goodson W.J."/>
        </authorList>
    </citation>
    <scope>NUCLEOTIDE SEQUENCE</scope>
    <source>
        <strain evidence="1">5307AH</strain>
    </source>
</reference>
<dbReference type="PANTHER" id="PTHR42923">
    <property type="entry name" value="PROTOPORPHYRINOGEN OXIDASE"/>
    <property type="match status" value="1"/>
</dbReference>
<keyword evidence="2" id="KW-1185">Reference proteome</keyword>
<evidence type="ECO:0000313" key="1">
    <source>
        <dbReference type="EMBL" id="KAK1920775.1"/>
    </source>
</evidence>
<name>A0AAD9CUJ0_PAPLA</name>
<gene>
    <name evidence="1" type="ORF">DB88DRAFT_501012</name>
</gene>
<comment type="caution">
    <text evidence="1">The sequence shown here is derived from an EMBL/GenBank/DDBJ whole genome shotgun (WGS) entry which is preliminary data.</text>
</comment>
<evidence type="ECO:0000313" key="2">
    <source>
        <dbReference type="Proteomes" id="UP001182556"/>
    </source>
</evidence>
<accession>A0AAD9CUJ0</accession>
<evidence type="ECO:0008006" key="3">
    <source>
        <dbReference type="Google" id="ProtNLM"/>
    </source>
</evidence>
<dbReference type="InterPro" id="IPR050464">
    <property type="entry name" value="Zeta_carotene_desat/Oxidored"/>
</dbReference>
<dbReference type="Gene3D" id="3.50.50.60">
    <property type="entry name" value="FAD/NAD(P)-binding domain"/>
    <property type="match status" value="1"/>
</dbReference>
<dbReference type="Proteomes" id="UP001182556">
    <property type="component" value="Unassembled WGS sequence"/>
</dbReference>